<dbReference type="GeneID" id="110304291"/>
<evidence type="ECO:0000313" key="1">
    <source>
        <dbReference type="Proteomes" id="UP000515126"/>
    </source>
</evidence>
<organism evidence="1 3">
    <name type="scientific">Mus caroli</name>
    <name type="common">Ryukyu mouse</name>
    <name type="synonym">Ricefield mouse</name>
    <dbReference type="NCBI Taxonomy" id="10089"/>
    <lineage>
        <taxon>Eukaryota</taxon>
        <taxon>Metazoa</taxon>
        <taxon>Chordata</taxon>
        <taxon>Craniata</taxon>
        <taxon>Vertebrata</taxon>
        <taxon>Euteleostomi</taxon>
        <taxon>Mammalia</taxon>
        <taxon>Eutheria</taxon>
        <taxon>Euarchontoglires</taxon>
        <taxon>Glires</taxon>
        <taxon>Rodentia</taxon>
        <taxon>Myomorpha</taxon>
        <taxon>Muroidea</taxon>
        <taxon>Muridae</taxon>
        <taxon>Murinae</taxon>
        <taxon>Mus</taxon>
        <taxon>Mus</taxon>
    </lineage>
</organism>
<sequence>MTSMNKGNEEKTQGANRKQLLEELNEKRESYCLVERSNEVSLLRVQKRHFSKAYQTLACTHIKESVPESTRTSWVKHDLSVHKEKRHFLPKNNAIFG</sequence>
<protein>
    <submittedName>
        <fullName evidence="2 3">Spermatogenesis-associated protein 45</fullName>
    </submittedName>
</protein>
<dbReference type="Proteomes" id="UP000515126">
    <property type="component" value="Chromosome 1"/>
</dbReference>
<dbReference type="CTD" id="149643"/>
<evidence type="ECO:0000313" key="3">
    <source>
        <dbReference type="RefSeq" id="XP_021031233.1"/>
    </source>
</evidence>
<reference evidence="1" key="2">
    <citation type="submission" date="2025-05" db="UniProtKB">
        <authorList>
            <consortium name="RefSeq"/>
        </authorList>
    </citation>
    <scope>NUCLEOTIDE SEQUENCE [LARGE SCALE GENOMIC DNA]</scope>
</reference>
<dbReference type="RefSeq" id="XP_021031227.1">
    <property type="nucleotide sequence ID" value="XM_021175568.1"/>
</dbReference>
<evidence type="ECO:0000313" key="2">
    <source>
        <dbReference type="RefSeq" id="XP_021031227.1"/>
    </source>
</evidence>
<dbReference type="AlphaFoldDB" id="A0A6P5QKN2"/>
<keyword evidence="1" id="KW-1185">Reference proteome</keyword>
<dbReference type="InterPro" id="IPR038806">
    <property type="entry name" value="SPATA45"/>
</dbReference>
<dbReference type="PANTHER" id="PTHR35822:SF1">
    <property type="entry name" value="SPERMATOGENESIS-ASSOCIATED PROTEIN 45"/>
    <property type="match status" value="1"/>
</dbReference>
<dbReference type="PANTHER" id="PTHR35822">
    <property type="entry name" value="SPERMATOGENESIS-ASSOCIATED PROTEIN 45"/>
    <property type="match status" value="1"/>
</dbReference>
<reference evidence="2 3" key="1">
    <citation type="submission" date="2025-04" db="UniProtKB">
        <authorList>
            <consortium name="RefSeq"/>
        </authorList>
    </citation>
    <scope>IDENTIFICATION</scope>
</reference>
<dbReference type="RefSeq" id="XP_021031233.1">
    <property type="nucleotide sequence ID" value="XM_021175574.2"/>
</dbReference>
<accession>A0A6P5QKN2</accession>
<name>A0A6P5QKN2_MUSCR</name>
<proteinExistence type="predicted"/>
<dbReference type="KEGG" id="mcal:110304291"/>
<gene>
    <name evidence="2 3" type="primary">Spata45</name>
</gene>